<dbReference type="PROSITE" id="PS50026">
    <property type="entry name" value="EGF_3"/>
    <property type="match status" value="1"/>
</dbReference>
<accession>A0AAV6JIX0</accession>
<keyword evidence="14" id="KW-1185">Reference proteome</keyword>
<evidence type="ECO:0000256" key="4">
    <source>
        <dbReference type="ARBA" id="ARBA00023157"/>
    </source>
</evidence>
<keyword evidence="8" id="KW-0245">EGF-like domain</keyword>
<evidence type="ECO:0000259" key="10">
    <source>
        <dbReference type="PROSITE" id="PS50026"/>
    </source>
</evidence>
<protein>
    <recommendedName>
        <fullName evidence="2">non-specific serine/threonine protein kinase</fullName>
        <ecNumber evidence="2">2.7.11.1</ecNumber>
    </recommendedName>
</protein>
<dbReference type="PANTHER" id="PTHR32444">
    <property type="entry name" value="BULB-TYPE LECTIN DOMAIN-CONTAINING PROTEIN"/>
    <property type="match status" value="1"/>
</dbReference>
<dbReference type="InterPro" id="IPR000742">
    <property type="entry name" value="EGF"/>
</dbReference>
<dbReference type="SMART" id="SM00473">
    <property type="entry name" value="PAN_AP"/>
    <property type="match status" value="1"/>
</dbReference>
<organism evidence="13 14">
    <name type="scientific">Rhododendron griersonianum</name>
    <dbReference type="NCBI Taxonomy" id="479676"/>
    <lineage>
        <taxon>Eukaryota</taxon>
        <taxon>Viridiplantae</taxon>
        <taxon>Streptophyta</taxon>
        <taxon>Embryophyta</taxon>
        <taxon>Tracheophyta</taxon>
        <taxon>Spermatophyta</taxon>
        <taxon>Magnoliopsida</taxon>
        <taxon>eudicotyledons</taxon>
        <taxon>Gunneridae</taxon>
        <taxon>Pentapetalae</taxon>
        <taxon>asterids</taxon>
        <taxon>Ericales</taxon>
        <taxon>Ericaceae</taxon>
        <taxon>Ericoideae</taxon>
        <taxon>Rhodoreae</taxon>
        <taxon>Rhododendron</taxon>
    </lineage>
</organism>
<dbReference type="Pfam" id="PF08276">
    <property type="entry name" value="PAN_2"/>
    <property type="match status" value="1"/>
</dbReference>
<comment type="caution">
    <text evidence="8">Lacks conserved residue(s) required for the propagation of feature annotation.</text>
</comment>
<evidence type="ECO:0000256" key="5">
    <source>
        <dbReference type="ARBA" id="ARBA00023180"/>
    </source>
</evidence>
<dbReference type="GO" id="GO:0004674">
    <property type="term" value="F:protein serine/threonine kinase activity"/>
    <property type="evidence" value="ECO:0007669"/>
    <property type="project" value="UniProtKB-EC"/>
</dbReference>
<dbReference type="AlphaFoldDB" id="A0AAV6JIX0"/>
<dbReference type="CDD" id="cd01098">
    <property type="entry name" value="PAN_AP_plant"/>
    <property type="match status" value="1"/>
</dbReference>
<keyword evidence="5" id="KW-0325">Glycoprotein</keyword>
<dbReference type="GO" id="GO:0048544">
    <property type="term" value="P:recognition of pollen"/>
    <property type="evidence" value="ECO:0007669"/>
    <property type="project" value="InterPro"/>
</dbReference>
<name>A0AAV6JIX0_9ERIC</name>
<reference evidence="13" key="1">
    <citation type="submission" date="2020-08" db="EMBL/GenBank/DDBJ databases">
        <title>Plant Genome Project.</title>
        <authorList>
            <person name="Zhang R.-G."/>
        </authorList>
    </citation>
    <scope>NUCLEOTIDE SEQUENCE</scope>
    <source>
        <strain evidence="13">WSP0</strain>
        <tissue evidence="13">Leaf</tissue>
    </source>
</reference>
<feature type="domain" description="Apple" evidence="12">
    <location>
        <begin position="340"/>
        <end position="425"/>
    </location>
</feature>
<gene>
    <name evidence="13" type="ORF">RHGRI_019875</name>
</gene>
<evidence type="ECO:0000256" key="6">
    <source>
        <dbReference type="ARBA" id="ARBA00047899"/>
    </source>
</evidence>
<feature type="signal peptide" evidence="9">
    <location>
        <begin position="1"/>
        <end position="22"/>
    </location>
</feature>
<evidence type="ECO:0000256" key="3">
    <source>
        <dbReference type="ARBA" id="ARBA00022729"/>
    </source>
</evidence>
<keyword evidence="3 9" id="KW-0732">Signal</keyword>
<comment type="catalytic activity">
    <reaction evidence="7">
        <text>L-seryl-[protein] + ATP = O-phospho-L-seryl-[protein] + ADP + H(+)</text>
        <dbReference type="Rhea" id="RHEA:17989"/>
        <dbReference type="Rhea" id="RHEA-COMP:9863"/>
        <dbReference type="Rhea" id="RHEA-COMP:11604"/>
        <dbReference type="ChEBI" id="CHEBI:15378"/>
        <dbReference type="ChEBI" id="CHEBI:29999"/>
        <dbReference type="ChEBI" id="CHEBI:30616"/>
        <dbReference type="ChEBI" id="CHEBI:83421"/>
        <dbReference type="ChEBI" id="CHEBI:456216"/>
        <dbReference type="EC" id="2.7.11.1"/>
    </reaction>
</comment>
<dbReference type="FunFam" id="2.90.10.10:FF:000005">
    <property type="entry name" value="G-type lectin S-receptor-like serine/threonine-protein kinase"/>
    <property type="match status" value="1"/>
</dbReference>
<dbReference type="InterPro" id="IPR035446">
    <property type="entry name" value="SLSG/EP1"/>
</dbReference>
<evidence type="ECO:0000256" key="2">
    <source>
        <dbReference type="ARBA" id="ARBA00012513"/>
    </source>
</evidence>
<sequence length="435" mass="49025">MNPEKWVFNLLLSFLFFRICTSIDTLTPNQSIKDGNVLVSSGETFALGFFSPENSSRRYVGIWYNKIPKQTVVWVSNRDSPINGTSGVLSLNRDGNLVIYDNTRNRTVWQTNVSAVSYSARLLDSGNLVLFQGDSGSGGVVWQSFDHPTNTLLPNMKLGLDRRTDLEWFLTSWKSRDDPSTGEYSLRLELNELPQLILFKGASSRVWRLTTLLKRQRSEKAKDMARSIINRTLVNNLDEVYTSYTLINASNLSTLFLDELGSLKMVTWVGKWVEFYKVPGDQCSAYGWCGAYGYCDSNNIGGQHFECTCLPGYEPRSAEEWNLRDASEGCIKKREELSMCINGEGFVKVANAKIPDTSKARVWMGLSVHECKDKCLRNCSCLAYTSTAEGGARAICVTWYENLMDVRSYVRRFSESGLDLYVRVDAVELGMSLCA</sequence>
<dbReference type="SUPFAM" id="SSF51110">
    <property type="entry name" value="alpha-D-mannose-specific plant lectins"/>
    <property type="match status" value="1"/>
</dbReference>
<dbReference type="PIRSF" id="PIRSF002686">
    <property type="entry name" value="SLG"/>
    <property type="match status" value="1"/>
</dbReference>
<dbReference type="InterPro" id="IPR001480">
    <property type="entry name" value="Bulb-type_lectin_dom"/>
</dbReference>
<dbReference type="EMBL" id="JACTNZ010000007">
    <property type="protein sequence ID" value="KAG5539474.1"/>
    <property type="molecule type" value="Genomic_DNA"/>
</dbReference>
<dbReference type="Pfam" id="PF01453">
    <property type="entry name" value="B_lectin"/>
    <property type="match status" value="1"/>
</dbReference>
<dbReference type="PANTHER" id="PTHR32444:SF63">
    <property type="entry name" value="G-TYPE LECTIN S-RECEPTOR-LIKE SERINE_THREONINE-PROTEIN KINASE RKS1"/>
    <property type="match status" value="1"/>
</dbReference>
<evidence type="ECO:0000256" key="9">
    <source>
        <dbReference type="SAM" id="SignalP"/>
    </source>
</evidence>
<dbReference type="SUPFAM" id="SSF57414">
    <property type="entry name" value="Hairpin loop containing domain-like"/>
    <property type="match status" value="1"/>
</dbReference>
<evidence type="ECO:0000256" key="8">
    <source>
        <dbReference type="PROSITE-ProRule" id="PRU00076"/>
    </source>
</evidence>
<evidence type="ECO:0000313" key="14">
    <source>
        <dbReference type="Proteomes" id="UP000823749"/>
    </source>
</evidence>
<dbReference type="CDD" id="cd00028">
    <property type="entry name" value="B_lectin"/>
    <property type="match status" value="1"/>
</dbReference>
<dbReference type="InterPro" id="IPR000858">
    <property type="entry name" value="S_locus_glycoprot_dom"/>
</dbReference>
<dbReference type="InterPro" id="IPR003609">
    <property type="entry name" value="Pan_app"/>
</dbReference>
<evidence type="ECO:0000256" key="1">
    <source>
        <dbReference type="ARBA" id="ARBA00003061"/>
    </source>
</evidence>
<feature type="domain" description="EGF-like" evidence="10">
    <location>
        <begin position="279"/>
        <end position="319"/>
    </location>
</feature>
<dbReference type="Proteomes" id="UP000823749">
    <property type="component" value="Chromosome 7"/>
</dbReference>
<dbReference type="PROSITE" id="PS50927">
    <property type="entry name" value="BULB_LECTIN"/>
    <property type="match status" value="1"/>
</dbReference>
<evidence type="ECO:0000256" key="7">
    <source>
        <dbReference type="ARBA" id="ARBA00048679"/>
    </source>
</evidence>
<evidence type="ECO:0000313" key="13">
    <source>
        <dbReference type="EMBL" id="KAG5539474.1"/>
    </source>
</evidence>
<dbReference type="SMART" id="SM00108">
    <property type="entry name" value="B_lectin"/>
    <property type="match status" value="1"/>
</dbReference>
<comment type="function">
    <text evidence="1">Involved in sporophytic self-incompatibility system (the inability of flowering plants to achieve self-fertilization).</text>
</comment>
<dbReference type="InterPro" id="IPR036426">
    <property type="entry name" value="Bulb-type_lectin_dom_sf"/>
</dbReference>
<feature type="domain" description="Bulb-type lectin" evidence="11">
    <location>
        <begin position="23"/>
        <end position="143"/>
    </location>
</feature>
<evidence type="ECO:0000259" key="11">
    <source>
        <dbReference type="PROSITE" id="PS50927"/>
    </source>
</evidence>
<comment type="caution">
    <text evidence="13">The sequence shown here is derived from an EMBL/GenBank/DDBJ whole genome shotgun (WGS) entry which is preliminary data.</text>
</comment>
<comment type="catalytic activity">
    <reaction evidence="6">
        <text>L-threonyl-[protein] + ATP = O-phospho-L-threonyl-[protein] + ADP + H(+)</text>
        <dbReference type="Rhea" id="RHEA:46608"/>
        <dbReference type="Rhea" id="RHEA-COMP:11060"/>
        <dbReference type="Rhea" id="RHEA-COMP:11605"/>
        <dbReference type="ChEBI" id="CHEBI:15378"/>
        <dbReference type="ChEBI" id="CHEBI:30013"/>
        <dbReference type="ChEBI" id="CHEBI:30616"/>
        <dbReference type="ChEBI" id="CHEBI:61977"/>
        <dbReference type="ChEBI" id="CHEBI:456216"/>
        <dbReference type="EC" id="2.7.11.1"/>
    </reaction>
</comment>
<dbReference type="PROSITE" id="PS50948">
    <property type="entry name" value="PAN"/>
    <property type="match status" value="1"/>
</dbReference>
<feature type="chain" id="PRO_5043338751" description="non-specific serine/threonine protein kinase" evidence="9">
    <location>
        <begin position="23"/>
        <end position="435"/>
    </location>
</feature>
<dbReference type="Gene3D" id="2.90.10.10">
    <property type="entry name" value="Bulb-type lectin domain"/>
    <property type="match status" value="1"/>
</dbReference>
<dbReference type="EC" id="2.7.11.1" evidence="2"/>
<keyword evidence="4" id="KW-1015">Disulfide bond</keyword>
<dbReference type="Pfam" id="PF00954">
    <property type="entry name" value="S_locus_glycop"/>
    <property type="match status" value="1"/>
</dbReference>
<proteinExistence type="predicted"/>
<evidence type="ECO:0000259" key="12">
    <source>
        <dbReference type="PROSITE" id="PS50948"/>
    </source>
</evidence>